<dbReference type="AlphaFoldDB" id="A0A382DDA6"/>
<gene>
    <name evidence="1" type="ORF">METZ01_LOCUS188501</name>
</gene>
<dbReference type="Gene3D" id="3.30.530.20">
    <property type="match status" value="1"/>
</dbReference>
<evidence type="ECO:0008006" key="2">
    <source>
        <dbReference type="Google" id="ProtNLM"/>
    </source>
</evidence>
<organism evidence="1">
    <name type="scientific">marine metagenome</name>
    <dbReference type="NCBI Taxonomy" id="408172"/>
    <lineage>
        <taxon>unclassified sequences</taxon>
        <taxon>metagenomes</taxon>
        <taxon>ecological metagenomes</taxon>
    </lineage>
</organism>
<protein>
    <recommendedName>
        <fullName evidence="2">START domain-containing protein</fullName>
    </recommendedName>
</protein>
<dbReference type="SUPFAM" id="SSF55961">
    <property type="entry name" value="Bet v1-like"/>
    <property type="match status" value="1"/>
</dbReference>
<accession>A0A382DDA6</accession>
<dbReference type="EMBL" id="UINC01038521">
    <property type="protein sequence ID" value="SVB35647.1"/>
    <property type="molecule type" value="Genomic_DNA"/>
</dbReference>
<evidence type="ECO:0000313" key="1">
    <source>
        <dbReference type="EMBL" id="SVB35647.1"/>
    </source>
</evidence>
<reference evidence="1" key="1">
    <citation type="submission" date="2018-05" db="EMBL/GenBank/DDBJ databases">
        <authorList>
            <person name="Lanie J.A."/>
            <person name="Ng W.-L."/>
            <person name="Kazmierczak K.M."/>
            <person name="Andrzejewski T.M."/>
            <person name="Davidsen T.M."/>
            <person name="Wayne K.J."/>
            <person name="Tettelin H."/>
            <person name="Glass J.I."/>
            <person name="Rusch D."/>
            <person name="Podicherti R."/>
            <person name="Tsui H.-C.T."/>
            <person name="Winkler M.E."/>
        </authorList>
    </citation>
    <scope>NUCLEOTIDE SEQUENCE</scope>
</reference>
<name>A0A382DDA6_9ZZZZ</name>
<dbReference type="InterPro" id="IPR023393">
    <property type="entry name" value="START-like_dom_sf"/>
</dbReference>
<proteinExistence type="predicted"/>
<sequence>MKLLNNIIFLILLESFGLSSTIYPDIWEKMMSQKDWESIKETEKYKLSKFQFDGFSIPAFKIEMILKAQPQTILDVAWNVPKYPESLPSAYITQAGIYQNMDSTQTAWQVMDIPFLAPRLYQYQHVRKKNRVDWYNTVFKQQIDKNILTASTNVGSWSLSIVGEENVLTYIVLTDPGGLVPAWIIKQAQMKYLPQMLMEAEDTALKLIK</sequence>